<comment type="subcellular location">
    <subcellularLocation>
        <location evidence="1">Cytoplasm</location>
        <location evidence="1">Cytosol</location>
    </subcellularLocation>
</comment>
<dbReference type="OrthoDB" id="411123at2759"/>
<protein>
    <recommendedName>
        <fullName evidence="1">dCTP pyrophosphatase 1</fullName>
        <ecNumber evidence="1">3.6.1.12</ecNumber>
    </recommendedName>
</protein>
<reference evidence="2" key="1">
    <citation type="submission" date="2020-11" db="EMBL/GenBank/DDBJ databases">
        <authorList>
            <person name="Tran Van P."/>
        </authorList>
    </citation>
    <scope>NUCLEOTIDE SEQUENCE</scope>
</reference>
<keyword evidence="1" id="KW-0460">Magnesium</keyword>
<dbReference type="GO" id="GO:0000287">
    <property type="term" value="F:magnesium ion binding"/>
    <property type="evidence" value="ECO:0007669"/>
    <property type="project" value="UniProtKB-UniRule"/>
</dbReference>
<dbReference type="GO" id="GO:0006253">
    <property type="term" value="P:dCTP catabolic process"/>
    <property type="evidence" value="ECO:0007669"/>
    <property type="project" value="UniProtKB-UniRule"/>
</dbReference>
<dbReference type="PANTHER" id="PTHR46523">
    <property type="entry name" value="DCTP PYROPHOSPHATASE 1"/>
    <property type="match status" value="1"/>
</dbReference>
<keyword evidence="1" id="KW-0378">Hydrolase</keyword>
<gene>
    <name evidence="2" type="ORF">CTOB1V02_LOCUS15999</name>
</gene>
<dbReference type="InterPro" id="IPR025984">
    <property type="entry name" value="DCTPP"/>
</dbReference>
<comment type="cofactor">
    <cofactor evidence="1">
        <name>Mg(2+)</name>
        <dbReference type="ChEBI" id="CHEBI:18420"/>
    </cofactor>
</comment>
<name>A0A7R8WUA7_9CRUS</name>
<proteinExistence type="predicted"/>
<dbReference type="EC" id="3.6.1.12" evidence="1"/>
<accession>A0A7R8WUA7</accession>
<keyword evidence="1" id="KW-0479">Metal-binding</keyword>
<sequence>MIDEQAILTAFYAVALEKGWEPFHSPRNLAAAISVEAAELLELHQWELVPEPMDVQTRTHAANEVADLLMYLVVYCDKAGIDIEEAIREKCAMNRQRFLKEPSNGREE</sequence>
<organism evidence="2">
    <name type="scientific">Cyprideis torosa</name>
    <dbReference type="NCBI Taxonomy" id="163714"/>
    <lineage>
        <taxon>Eukaryota</taxon>
        <taxon>Metazoa</taxon>
        <taxon>Ecdysozoa</taxon>
        <taxon>Arthropoda</taxon>
        <taxon>Crustacea</taxon>
        <taxon>Oligostraca</taxon>
        <taxon>Ostracoda</taxon>
        <taxon>Podocopa</taxon>
        <taxon>Podocopida</taxon>
        <taxon>Cytherocopina</taxon>
        <taxon>Cytheroidea</taxon>
        <taxon>Cytherideidae</taxon>
        <taxon>Cyprideis</taxon>
    </lineage>
</organism>
<evidence type="ECO:0000313" key="2">
    <source>
        <dbReference type="EMBL" id="CAD7238184.1"/>
    </source>
</evidence>
<dbReference type="EMBL" id="OB697504">
    <property type="protein sequence ID" value="CAD7238184.1"/>
    <property type="molecule type" value="Genomic_DNA"/>
</dbReference>
<comment type="function">
    <text evidence="1">Hydrolyzes deoxynucleoside triphosphates (dNTPs) to the corresponding nucleoside monophosphates. Has a strong preference for dCTP and its analogs including 5-iodo-dCTP and 5-methyl-dCTP for which it may even have a higher efficiency. May protect DNA or RNA against the incorporation of these genotoxic nucleotide analogs through their catabolism.</text>
</comment>
<dbReference type="Gene3D" id="1.10.287.1080">
    <property type="entry name" value="MazG-like"/>
    <property type="match status" value="1"/>
</dbReference>
<comment type="subunit">
    <text evidence="1">Homotetramer.</text>
</comment>
<dbReference type="PIRSF" id="PIRSF029826">
    <property type="entry name" value="UCP029826_pph"/>
    <property type="match status" value="1"/>
</dbReference>
<dbReference type="AlphaFoldDB" id="A0A7R8WUA7"/>
<dbReference type="CDD" id="cd11537">
    <property type="entry name" value="NTP-PPase_RS21-C6_like"/>
    <property type="match status" value="1"/>
</dbReference>
<dbReference type="GO" id="GO:0047840">
    <property type="term" value="F:dCTP diphosphatase activity"/>
    <property type="evidence" value="ECO:0007669"/>
    <property type="project" value="UniProtKB-UniRule"/>
</dbReference>
<dbReference type="GO" id="GO:0005829">
    <property type="term" value="C:cytosol"/>
    <property type="evidence" value="ECO:0007669"/>
    <property type="project" value="UniProtKB-SubCell"/>
</dbReference>
<dbReference type="Pfam" id="PF12643">
    <property type="entry name" value="MazG-like"/>
    <property type="match status" value="1"/>
</dbReference>
<dbReference type="PANTHER" id="PTHR46523:SF1">
    <property type="entry name" value="DCTP PYROPHOSPHATASE 1"/>
    <property type="match status" value="1"/>
</dbReference>
<dbReference type="InterPro" id="IPR052555">
    <property type="entry name" value="dCTP_Pyrophosphatase"/>
</dbReference>
<comment type="catalytic activity">
    <reaction evidence="1">
        <text>dCTP + H2O = dCMP + diphosphate + H(+)</text>
        <dbReference type="Rhea" id="RHEA:22636"/>
        <dbReference type="ChEBI" id="CHEBI:15377"/>
        <dbReference type="ChEBI" id="CHEBI:15378"/>
        <dbReference type="ChEBI" id="CHEBI:33019"/>
        <dbReference type="ChEBI" id="CHEBI:57566"/>
        <dbReference type="ChEBI" id="CHEBI:61481"/>
        <dbReference type="EC" id="3.6.1.12"/>
    </reaction>
</comment>
<keyword evidence="1" id="KW-0963">Cytoplasm</keyword>
<dbReference type="SUPFAM" id="SSF101386">
    <property type="entry name" value="all-alpha NTP pyrophosphatases"/>
    <property type="match status" value="1"/>
</dbReference>
<evidence type="ECO:0000256" key="1">
    <source>
        <dbReference type="PIRNR" id="PIRNR029826"/>
    </source>
</evidence>
<dbReference type="GO" id="GO:0042262">
    <property type="term" value="P:DNA protection"/>
    <property type="evidence" value="ECO:0007669"/>
    <property type="project" value="UniProtKB-UniRule"/>
</dbReference>